<dbReference type="CDD" id="cd10801">
    <property type="entry name" value="LamB_YcsF_like_1"/>
    <property type="match status" value="1"/>
</dbReference>
<comment type="caution">
    <text evidence="1">The sequence shown here is derived from an EMBL/GenBank/DDBJ whole genome shotgun (WGS) entry which is preliminary data.</text>
</comment>
<gene>
    <name evidence="1" type="primary">pxpA</name>
    <name evidence="1" type="ORF">RM697_08915</name>
</gene>
<dbReference type="EMBL" id="JAVRIA010000004">
    <property type="protein sequence ID" value="MDT0558767.1"/>
    <property type="molecule type" value="Genomic_DNA"/>
</dbReference>
<dbReference type="GO" id="GO:0017168">
    <property type="term" value="F:5-oxoprolinase (ATP-hydrolyzing) activity"/>
    <property type="evidence" value="ECO:0007669"/>
    <property type="project" value="UniProtKB-EC"/>
</dbReference>
<dbReference type="InterPro" id="IPR005501">
    <property type="entry name" value="LamB/YcsF/PxpA-like"/>
</dbReference>
<evidence type="ECO:0000313" key="1">
    <source>
        <dbReference type="EMBL" id="MDT0558767.1"/>
    </source>
</evidence>
<dbReference type="RefSeq" id="WP_311427532.1">
    <property type="nucleotide sequence ID" value="NZ_JAVRIA010000004.1"/>
</dbReference>
<protein>
    <submittedName>
        <fullName evidence="1">5-oxoprolinase subunit PxpA</fullName>
        <ecNumber evidence="1">3.5.2.9</ecNumber>
    </submittedName>
</protein>
<keyword evidence="2" id="KW-1185">Reference proteome</keyword>
<dbReference type="PANTHER" id="PTHR30292">
    <property type="entry name" value="UNCHARACTERIZED PROTEIN YBGL-RELATED"/>
    <property type="match status" value="1"/>
</dbReference>
<dbReference type="Proteomes" id="UP001259492">
    <property type="component" value="Unassembled WGS sequence"/>
</dbReference>
<sequence>MKIIDINADVGEGVGDDALLIPLISSCNIACGGHAGNEESMRETVELAKRHHVKIGAHPSFPDKANFGRVIMDISCANLYTSLKQQTRNLIKILNDENLNLHHIKPHGALYNLAAKDEKIALVIIEVIKSIAMPIKLYAPYNSEISKLALKENISVTYEAFIDRTYNDDLSLVERSNINAVITNKEDSFNHLLRMVKANKVKTILGLEQVINAETYCIHGDTNNALEILKYIHSRALNANIRIQ</sequence>
<proteinExistence type="predicted"/>
<dbReference type="NCBIfam" id="NF003814">
    <property type="entry name" value="PRK05406.1-3"/>
    <property type="match status" value="1"/>
</dbReference>
<dbReference type="EC" id="3.5.2.9" evidence="1"/>
<dbReference type="Pfam" id="PF03746">
    <property type="entry name" value="LamB_YcsF"/>
    <property type="match status" value="1"/>
</dbReference>
<dbReference type="Gene3D" id="3.20.20.370">
    <property type="entry name" value="Glycoside hydrolase/deacetylase"/>
    <property type="match status" value="1"/>
</dbReference>
<dbReference type="SUPFAM" id="SSF88713">
    <property type="entry name" value="Glycoside hydrolase/deacetylase"/>
    <property type="match status" value="1"/>
</dbReference>
<keyword evidence="1" id="KW-0378">Hydrolase</keyword>
<name>A0ABU2YLQ2_9FLAO</name>
<evidence type="ECO:0000313" key="2">
    <source>
        <dbReference type="Proteomes" id="UP001259492"/>
    </source>
</evidence>
<accession>A0ABU2YLQ2</accession>
<reference evidence="1 2" key="1">
    <citation type="submission" date="2023-09" db="EMBL/GenBank/DDBJ databases">
        <authorList>
            <person name="Rey-Velasco X."/>
        </authorList>
    </citation>
    <scope>NUCLEOTIDE SEQUENCE [LARGE SCALE GENOMIC DNA]</scope>
    <source>
        <strain evidence="1 2">W332</strain>
    </source>
</reference>
<organism evidence="1 2">
    <name type="scientific">Microcosmobacter mediterraneus</name>
    <dbReference type="NCBI Taxonomy" id="3075607"/>
    <lineage>
        <taxon>Bacteria</taxon>
        <taxon>Pseudomonadati</taxon>
        <taxon>Bacteroidota</taxon>
        <taxon>Flavobacteriia</taxon>
        <taxon>Flavobacteriales</taxon>
        <taxon>Flavobacteriaceae</taxon>
        <taxon>Microcosmobacter</taxon>
    </lineage>
</organism>
<dbReference type="PANTHER" id="PTHR30292:SF0">
    <property type="entry name" value="5-OXOPROLINASE SUBUNIT A"/>
    <property type="match status" value="1"/>
</dbReference>
<dbReference type="InterPro" id="IPR011330">
    <property type="entry name" value="Glyco_hydro/deAcase_b/a-brl"/>
</dbReference>